<gene>
    <name evidence="7" type="ORF">D4764_14G0011240</name>
</gene>
<sequence>MAGHRDLRRRRRHLWRPTRPREVTVRDHRWYRHKDHPDPDRPKAPHQSTEPPNHPGQGRQWDSTSSVKKGINWPCVIRSHGNVQLRIVSIAVEADAVAPDDIPKRKHYDLVCSDQWKQPLTATVFFFGVLIGSFLAGQLSDKYWKYQWKKITAECCCSVFCIFFFMNGLGRSSSYNAGFVLGTEILTGRVRVLFSSMAMCVGFAIGYMLLPLFAYLLREWKFLLFAIFLSGLMHLPLWW</sequence>
<protein>
    <submittedName>
        <fullName evidence="7">Solute carrier family 22 member 4</fullName>
    </submittedName>
</protein>
<dbReference type="SUPFAM" id="SSF103473">
    <property type="entry name" value="MFS general substrate transporter"/>
    <property type="match status" value="1"/>
</dbReference>
<evidence type="ECO:0000313" key="7">
    <source>
        <dbReference type="EMBL" id="TWW75121.1"/>
    </source>
</evidence>
<dbReference type="PANTHER" id="PTHR24064">
    <property type="entry name" value="SOLUTE CARRIER FAMILY 22 MEMBER"/>
    <property type="match status" value="1"/>
</dbReference>
<keyword evidence="8" id="KW-1185">Reference proteome</keyword>
<evidence type="ECO:0000313" key="8">
    <source>
        <dbReference type="Proteomes" id="UP000324091"/>
    </source>
</evidence>
<evidence type="ECO:0000256" key="6">
    <source>
        <dbReference type="SAM" id="Phobius"/>
    </source>
</evidence>
<dbReference type="Gene3D" id="1.20.1250.20">
    <property type="entry name" value="MFS general substrate transporter like domains"/>
    <property type="match status" value="1"/>
</dbReference>
<accession>A0A5C6P8E2</accession>
<dbReference type="Proteomes" id="UP000324091">
    <property type="component" value="Chromosome 14"/>
</dbReference>
<evidence type="ECO:0000256" key="3">
    <source>
        <dbReference type="ARBA" id="ARBA00022989"/>
    </source>
</evidence>
<name>A0A5C6P8E2_9TELE</name>
<keyword evidence="3 6" id="KW-1133">Transmembrane helix</keyword>
<comment type="caution">
    <text evidence="7">The sequence shown here is derived from an EMBL/GenBank/DDBJ whole genome shotgun (WGS) entry which is preliminary data.</text>
</comment>
<keyword evidence="4 6" id="KW-0472">Membrane</keyword>
<organism evidence="7 8">
    <name type="scientific">Takifugu flavidus</name>
    <name type="common">sansaifugu</name>
    <dbReference type="NCBI Taxonomy" id="433684"/>
    <lineage>
        <taxon>Eukaryota</taxon>
        <taxon>Metazoa</taxon>
        <taxon>Chordata</taxon>
        <taxon>Craniata</taxon>
        <taxon>Vertebrata</taxon>
        <taxon>Euteleostomi</taxon>
        <taxon>Actinopterygii</taxon>
        <taxon>Neopterygii</taxon>
        <taxon>Teleostei</taxon>
        <taxon>Neoteleostei</taxon>
        <taxon>Acanthomorphata</taxon>
        <taxon>Eupercaria</taxon>
        <taxon>Tetraodontiformes</taxon>
        <taxon>Tetradontoidea</taxon>
        <taxon>Tetraodontidae</taxon>
        <taxon>Takifugu</taxon>
    </lineage>
</organism>
<feature type="transmembrane region" description="Helical" evidence="6">
    <location>
        <begin position="120"/>
        <end position="139"/>
    </location>
</feature>
<keyword evidence="2 6" id="KW-0812">Transmembrane</keyword>
<comment type="subcellular location">
    <subcellularLocation>
        <location evidence="1">Membrane</location>
        <topology evidence="1">Multi-pass membrane protein</topology>
    </subcellularLocation>
</comment>
<reference evidence="7 8" key="1">
    <citation type="submission" date="2019-04" db="EMBL/GenBank/DDBJ databases">
        <title>Chromosome genome assembly for Takifugu flavidus.</title>
        <authorList>
            <person name="Xiao S."/>
        </authorList>
    </citation>
    <scope>NUCLEOTIDE SEQUENCE [LARGE SCALE GENOMIC DNA]</scope>
    <source>
        <strain evidence="7">HTHZ2018</strain>
        <tissue evidence="7">Muscle</tissue>
    </source>
</reference>
<proteinExistence type="predicted"/>
<evidence type="ECO:0000256" key="4">
    <source>
        <dbReference type="ARBA" id="ARBA00023136"/>
    </source>
</evidence>
<evidence type="ECO:0000256" key="5">
    <source>
        <dbReference type="SAM" id="MobiDB-lite"/>
    </source>
</evidence>
<evidence type="ECO:0000256" key="2">
    <source>
        <dbReference type="ARBA" id="ARBA00022692"/>
    </source>
</evidence>
<evidence type="ECO:0000256" key="1">
    <source>
        <dbReference type="ARBA" id="ARBA00004141"/>
    </source>
</evidence>
<dbReference type="InterPro" id="IPR036259">
    <property type="entry name" value="MFS_trans_sf"/>
</dbReference>
<feature type="transmembrane region" description="Helical" evidence="6">
    <location>
        <begin position="222"/>
        <end position="238"/>
    </location>
</feature>
<dbReference type="EMBL" id="RHFK02000006">
    <property type="protein sequence ID" value="TWW75121.1"/>
    <property type="molecule type" value="Genomic_DNA"/>
</dbReference>
<dbReference type="GO" id="GO:0016020">
    <property type="term" value="C:membrane"/>
    <property type="evidence" value="ECO:0007669"/>
    <property type="project" value="UniProtKB-SubCell"/>
</dbReference>
<feature type="region of interest" description="Disordered" evidence="5">
    <location>
        <begin position="25"/>
        <end position="66"/>
    </location>
</feature>
<feature type="transmembrane region" description="Helical" evidence="6">
    <location>
        <begin position="190"/>
        <end position="210"/>
    </location>
</feature>
<dbReference type="AlphaFoldDB" id="A0A5C6P8E2"/>